<dbReference type="EMBL" id="FWXW01000004">
    <property type="protein sequence ID" value="SMC62776.1"/>
    <property type="molecule type" value="Genomic_DNA"/>
</dbReference>
<dbReference type="STRING" id="1122930.SAMN02745168_1888"/>
<dbReference type="Gene3D" id="3.40.50.360">
    <property type="match status" value="1"/>
</dbReference>
<name>A0A1W2APZ1_9FIRM</name>
<dbReference type="Pfam" id="PF12682">
    <property type="entry name" value="Flavodoxin_4"/>
    <property type="match status" value="1"/>
</dbReference>
<feature type="domain" description="Flavodoxin-like" evidence="1">
    <location>
        <begin position="8"/>
        <end position="160"/>
    </location>
</feature>
<dbReference type="OrthoDB" id="9806505at2"/>
<organism evidence="2 3">
    <name type="scientific">Papillibacter cinnamivorans DSM 12816</name>
    <dbReference type="NCBI Taxonomy" id="1122930"/>
    <lineage>
        <taxon>Bacteria</taxon>
        <taxon>Bacillati</taxon>
        <taxon>Bacillota</taxon>
        <taxon>Clostridia</taxon>
        <taxon>Eubacteriales</taxon>
        <taxon>Oscillospiraceae</taxon>
        <taxon>Papillibacter</taxon>
    </lineage>
</organism>
<dbReference type="PROSITE" id="PS50902">
    <property type="entry name" value="FLAVODOXIN_LIKE"/>
    <property type="match status" value="1"/>
</dbReference>
<dbReference type="AlphaFoldDB" id="A0A1W2APZ1"/>
<evidence type="ECO:0000259" key="1">
    <source>
        <dbReference type="PROSITE" id="PS50902"/>
    </source>
</evidence>
<sequence length="163" mass="17972">MEVFIIKILVAYYSHSGNTRQIAEIIQKAVGGTLFEIEPKAAYPVAYNTVVEQAKKEIKARMRPALKLLPDVSEYDAVIIGTPNWWSTAAPPVMTFLEGRDLSSKQVTFFCTHGGGGQGHIFKDMSAACPDSKMLKGIEFYGDGGRSAQAMVSDWLRQINLLN</sequence>
<gene>
    <name evidence="2" type="ORF">SAMN02745168_1888</name>
</gene>
<dbReference type="InterPro" id="IPR008254">
    <property type="entry name" value="Flavodoxin/NO_synth"/>
</dbReference>
<dbReference type="PANTHER" id="PTHR39201:SF1">
    <property type="entry name" value="FLAVODOXIN-LIKE DOMAIN-CONTAINING PROTEIN"/>
    <property type="match status" value="1"/>
</dbReference>
<accession>A0A1W2APZ1</accession>
<dbReference type="GO" id="GO:0016651">
    <property type="term" value="F:oxidoreductase activity, acting on NAD(P)H"/>
    <property type="evidence" value="ECO:0007669"/>
    <property type="project" value="UniProtKB-ARBA"/>
</dbReference>
<reference evidence="2 3" key="1">
    <citation type="submission" date="2017-04" db="EMBL/GenBank/DDBJ databases">
        <authorList>
            <person name="Afonso C.L."/>
            <person name="Miller P.J."/>
            <person name="Scott M.A."/>
            <person name="Spackman E."/>
            <person name="Goraichik I."/>
            <person name="Dimitrov K.M."/>
            <person name="Suarez D.L."/>
            <person name="Swayne D.E."/>
        </authorList>
    </citation>
    <scope>NUCLEOTIDE SEQUENCE [LARGE SCALE GENOMIC DNA]</scope>
    <source>
        <strain evidence="2 3">DSM 12816</strain>
    </source>
</reference>
<dbReference type="GO" id="GO:0010181">
    <property type="term" value="F:FMN binding"/>
    <property type="evidence" value="ECO:0007669"/>
    <property type="project" value="InterPro"/>
</dbReference>
<dbReference type="SUPFAM" id="SSF52218">
    <property type="entry name" value="Flavoproteins"/>
    <property type="match status" value="1"/>
</dbReference>
<keyword evidence="3" id="KW-1185">Reference proteome</keyword>
<proteinExistence type="predicted"/>
<evidence type="ECO:0000313" key="3">
    <source>
        <dbReference type="Proteomes" id="UP000192790"/>
    </source>
</evidence>
<dbReference type="Proteomes" id="UP000192790">
    <property type="component" value="Unassembled WGS sequence"/>
</dbReference>
<evidence type="ECO:0000313" key="2">
    <source>
        <dbReference type="EMBL" id="SMC62776.1"/>
    </source>
</evidence>
<protein>
    <submittedName>
        <fullName evidence="2">Flavodoxin</fullName>
    </submittedName>
</protein>
<dbReference type="PANTHER" id="PTHR39201">
    <property type="entry name" value="EXPORTED PROTEIN-RELATED"/>
    <property type="match status" value="1"/>
</dbReference>
<dbReference type="InterPro" id="IPR029039">
    <property type="entry name" value="Flavoprotein-like_sf"/>
</dbReference>